<dbReference type="SUPFAM" id="SSF48452">
    <property type="entry name" value="TPR-like"/>
    <property type="match status" value="1"/>
</dbReference>
<dbReference type="SMART" id="SM00028">
    <property type="entry name" value="TPR"/>
    <property type="match status" value="4"/>
</dbReference>
<dbReference type="Gene3D" id="1.25.40.10">
    <property type="entry name" value="Tetratricopeptide repeat domain"/>
    <property type="match status" value="1"/>
</dbReference>
<reference evidence="11" key="1">
    <citation type="journal article" date="2019" name="Int. J. Syst. Evol. Microbiol.">
        <title>The Global Catalogue of Microorganisms (GCM) 10K type strain sequencing project: providing services to taxonomists for standard genome sequencing and annotation.</title>
        <authorList>
            <consortium name="The Broad Institute Genomics Platform"/>
            <consortium name="The Broad Institute Genome Sequencing Center for Infectious Disease"/>
            <person name="Wu L."/>
            <person name="Ma J."/>
        </authorList>
    </citation>
    <scope>NUCLEOTIDE SEQUENCE [LARGE SCALE GENOMIC DNA]</scope>
    <source>
        <strain evidence="11">KCTC 42964</strain>
    </source>
</reference>
<evidence type="ECO:0000256" key="6">
    <source>
        <dbReference type="ARBA" id="ARBA00022737"/>
    </source>
</evidence>
<dbReference type="Pfam" id="PF13844">
    <property type="entry name" value="Glyco_transf_41"/>
    <property type="match status" value="2"/>
</dbReference>
<feature type="repeat" description="TPR" evidence="8">
    <location>
        <begin position="84"/>
        <end position="117"/>
    </location>
</feature>
<protein>
    <recommendedName>
        <fullName evidence="3">protein O-GlcNAc transferase</fullName>
        <ecNumber evidence="3">2.4.1.255</ecNumber>
    </recommendedName>
</protein>
<dbReference type="SUPFAM" id="SSF53756">
    <property type="entry name" value="UDP-Glycosyltransferase/glycogen phosphorylase"/>
    <property type="match status" value="1"/>
</dbReference>
<evidence type="ECO:0000256" key="4">
    <source>
        <dbReference type="ARBA" id="ARBA00022676"/>
    </source>
</evidence>
<evidence type="ECO:0000256" key="3">
    <source>
        <dbReference type="ARBA" id="ARBA00011970"/>
    </source>
</evidence>
<accession>A0ABV7KXX7</accession>
<evidence type="ECO:0000256" key="2">
    <source>
        <dbReference type="ARBA" id="ARBA00005386"/>
    </source>
</evidence>
<dbReference type="EC" id="2.4.1.255" evidence="3"/>
<evidence type="ECO:0000313" key="11">
    <source>
        <dbReference type="Proteomes" id="UP001595528"/>
    </source>
</evidence>
<evidence type="ECO:0000256" key="5">
    <source>
        <dbReference type="ARBA" id="ARBA00022679"/>
    </source>
</evidence>
<dbReference type="PROSITE" id="PS50005">
    <property type="entry name" value="TPR"/>
    <property type="match status" value="1"/>
</dbReference>
<keyword evidence="5" id="KW-0808">Transferase</keyword>
<dbReference type="InterPro" id="IPR011990">
    <property type="entry name" value="TPR-like_helical_dom_sf"/>
</dbReference>
<keyword evidence="6" id="KW-0677">Repeat</keyword>
<organism evidence="10 11">
    <name type="scientific">Marinibaculum pumilum</name>
    <dbReference type="NCBI Taxonomy" id="1766165"/>
    <lineage>
        <taxon>Bacteria</taxon>
        <taxon>Pseudomonadati</taxon>
        <taxon>Pseudomonadota</taxon>
        <taxon>Alphaproteobacteria</taxon>
        <taxon>Rhodospirillales</taxon>
        <taxon>Rhodospirillaceae</taxon>
        <taxon>Marinibaculum</taxon>
    </lineage>
</organism>
<dbReference type="PANTHER" id="PTHR44835">
    <property type="entry name" value="UDP-N-ACETYLGLUCOSAMINE--PEPTIDE N-ACETYLGLUCOSAMINYLTRANSFERASE SPINDLY-RELATED"/>
    <property type="match status" value="1"/>
</dbReference>
<sequence>MADPVAAAAPRQALDAASAALSRGDRDAAEAAYRAGLAVAPDSRPLLTGLADLLRDALLTRGVAAMREAVELYRRALQAAPKDISILNSLGLALRELGELDPAIEIFEAARQIQPQQPVILCNLGSALMGAGRPADAQPLLAEAARLAPQDRRINSVHLFSLCQLSGARAEAVVAAHCDWGRRAAAAAAPRRRMPLNDRDPDRRLRVGYVSPDFRRHSVSSFMEGVIGAHDRRAVEVVCYAEVAVPDEATARWQKLADRFLFVCSLDDTALAERVRQDGIDILVDLAGHTANTRLGAFAEHPAPIQVEHPIGYAHTTGLPAMDYMLTNAWLSPPGTEAMYAEHLFHLDGPIASFTPAAYMPEVQPSPHLRNGHIRFGCLSRAVKITDATLEAWGRILRALPGSVLALNYRDFAADGSARRRILAALERFHVAPERVDFTYTLQHPHTLAYYHSLDVYLDTFPNVGGTTTCEALCMGVPVVMLAGETPIRRVGAAWLGPAGLQELITETMDDYVQTAVALALDSDRLRQLRGELRRRFLDAVGDHRRIAADYEQAYRRMWQAWVRGMAAAGL</sequence>
<feature type="domain" description="O-GlcNAc transferase C-terminal" evidence="9">
    <location>
        <begin position="165"/>
        <end position="347"/>
    </location>
</feature>
<evidence type="ECO:0000256" key="1">
    <source>
        <dbReference type="ARBA" id="ARBA00004922"/>
    </source>
</evidence>
<dbReference type="Gene3D" id="3.40.50.2000">
    <property type="entry name" value="Glycogen Phosphorylase B"/>
    <property type="match status" value="1"/>
</dbReference>
<evidence type="ECO:0000259" key="9">
    <source>
        <dbReference type="Pfam" id="PF13844"/>
    </source>
</evidence>
<keyword evidence="4" id="KW-0328">Glycosyltransferase</keyword>
<dbReference type="InterPro" id="IPR029489">
    <property type="entry name" value="OGT/SEC/SPY_C"/>
</dbReference>
<evidence type="ECO:0000313" key="10">
    <source>
        <dbReference type="EMBL" id="MFC3227248.1"/>
    </source>
</evidence>
<proteinExistence type="inferred from homology"/>
<comment type="pathway">
    <text evidence="1">Protein modification; protein glycosylation.</text>
</comment>
<dbReference type="Proteomes" id="UP001595528">
    <property type="component" value="Unassembled WGS sequence"/>
</dbReference>
<dbReference type="InterPro" id="IPR051939">
    <property type="entry name" value="Glycosyltr_41/O-GlcNAc_trsf"/>
</dbReference>
<evidence type="ECO:0000256" key="7">
    <source>
        <dbReference type="ARBA" id="ARBA00022803"/>
    </source>
</evidence>
<name>A0ABV7KXX7_9PROT</name>
<dbReference type="InterPro" id="IPR019734">
    <property type="entry name" value="TPR_rpt"/>
</dbReference>
<keyword evidence="7 8" id="KW-0802">TPR repeat</keyword>
<comment type="caution">
    <text evidence="10">The sequence shown here is derived from an EMBL/GenBank/DDBJ whole genome shotgun (WGS) entry which is preliminary data.</text>
</comment>
<dbReference type="PANTHER" id="PTHR44835:SF1">
    <property type="entry name" value="PROTEIN O-GLCNAC TRANSFERASE"/>
    <property type="match status" value="1"/>
</dbReference>
<evidence type="ECO:0000256" key="8">
    <source>
        <dbReference type="PROSITE-ProRule" id="PRU00339"/>
    </source>
</evidence>
<comment type="similarity">
    <text evidence="2">Belongs to the glycosyltransferase 41 family. O-GlcNAc transferase subfamily.</text>
</comment>
<feature type="domain" description="O-GlcNAc transferase C-terminal" evidence="9">
    <location>
        <begin position="374"/>
        <end position="535"/>
    </location>
</feature>
<dbReference type="EMBL" id="JBHRTR010000020">
    <property type="protein sequence ID" value="MFC3227248.1"/>
    <property type="molecule type" value="Genomic_DNA"/>
</dbReference>
<dbReference type="Gene3D" id="3.40.50.11380">
    <property type="match status" value="1"/>
</dbReference>
<keyword evidence="11" id="KW-1185">Reference proteome</keyword>
<dbReference type="Pfam" id="PF14559">
    <property type="entry name" value="TPR_19"/>
    <property type="match status" value="1"/>
</dbReference>
<gene>
    <name evidence="10" type="ORF">ACFOGJ_08415</name>
</gene>